<feature type="short sequence motif" description="GXSXG" evidence="5">
    <location>
        <begin position="356"/>
        <end position="360"/>
    </location>
</feature>
<evidence type="ECO:0000256" key="1">
    <source>
        <dbReference type="ARBA" id="ARBA00006104"/>
    </source>
</evidence>
<comment type="caution">
    <text evidence="5">Lacks conserved residue(s) required for the propagation of feature annotation.</text>
</comment>
<evidence type="ECO:0000256" key="4">
    <source>
        <dbReference type="ARBA" id="ARBA00023098"/>
    </source>
</evidence>
<keyword evidence="6" id="KW-1133">Transmembrane helix</keyword>
<keyword evidence="3 5" id="KW-0442">Lipid degradation</keyword>
<feature type="compositionally biased region" description="Gly residues" evidence="7">
    <location>
        <begin position="764"/>
        <end position="773"/>
    </location>
</feature>
<keyword evidence="4 5" id="KW-0443">Lipid metabolism</keyword>
<evidence type="ECO:0000256" key="6">
    <source>
        <dbReference type="RuleBase" id="RU362055"/>
    </source>
</evidence>
<dbReference type="OrthoDB" id="15478at2759"/>
<dbReference type="GO" id="GO:0016020">
    <property type="term" value="C:membrane"/>
    <property type="evidence" value="ECO:0007669"/>
    <property type="project" value="UniProtKB-SubCell"/>
</dbReference>
<keyword evidence="10" id="KW-1185">Reference proteome</keyword>
<dbReference type="InterPro" id="IPR050301">
    <property type="entry name" value="NTE"/>
</dbReference>
<feature type="compositionally biased region" description="Basic and acidic residues" evidence="7">
    <location>
        <begin position="671"/>
        <end position="680"/>
    </location>
</feature>
<protein>
    <recommendedName>
        <fullName evidence="6">Patatin-like phospholipase domain-containing protein</fullName>
        <ecNumber evidence="6">3.1.1.-</ecNumber>
    </recommendedName>
</protein>
<dbReference type="Gene3D" id="3.40.1090.10">
    <property type="entry name" value="Cytosolic phospholipase A2 catalytic domain"/>
    <property type="match status" value="2"/>
</dbReference>
<dbReference type="InterPro" id="IPR016035">
    <property type="entry name" value="Acyl_Trfase/lysoPLipase"/>
</dbReference>
<dbReference type="CDD" id="cd07232">
    <property type="entry name" value="Pat_PLPL"/>
    <property type="match status" value="1"/>
</dbReference>
<dbReference type="GO" id="GO:0004806">
    <property type="term" value="F:triacylglycerol lipase activity"/>
    <property type="evidence" value="ECO:0007669"/>
    <property type="project" value="InterPro"/>
</dbReference>
<feature type="compositionally biased region" description="Low complexity" evidence="7">
    <location>
        <begin position="90"/>
        <end position="99"/>
    </location>
</feature>
<evidence type="ECO:0000256" key="7">
    <source>
        <dbReference type="SAM" id="MobiDB-lite"/>
    </source>
</evidence>
<feature type="compositionally biased region" description="Polar residues" evidence="7">
    <location>
        <begin position="724"/>
        <end position="736"/>
    </location>
</feature>
<dbReference type="SUPFAM" id="SSF52151">
    <property type="entry name" value="FabD/lysophospholipase-like"/>
    <property type="match status" value="1"/>
</dbReference>
<dbReference type="GO" id="GO:0006641">
    <property type="term" value="P:triglyceride metabolic process"/>
    <property type="evidence" value="ECO:0007669"/>
    <property type="project" value="UniProtKB-ARBA"/>
</dbReference>
<proteinExistence type="inferred from homology"/>
<dbReference type="GO" id="GO:0016042">
    <property type="term" value="P:lipid catabolic process"/>
    <property type="evidence" value="ECO:0007669"/>
    <property type="project" value="UniProtKB-UniRule"/>
</dbReference>
<feature type="region of interest" description="Disordered" evidence="7">
    <location>
        <begin position="1"/>
        <end position="53"/>
    </location>
</feature>
<feature type="transmembrane region" description="Helical" evidence="6">
    <location>
        <begin position="148"/>
        <end position="168"/>
    </location>
</feature>
<dbReference type="Pfam" id="PF01734">
    <property type="entry name" value="Patatin"/>
    <property type="match status" value="1"/>
</dbReference>
<dbReference type="PANTHER" id="PTHR14226:SF66">
    <property type="entry name" value="TRIACYLGLYCEROL LIPASE PTL2"/>
    <property type="match status" value="1"/>
</dbReference>
<sequence>MEADLARPPAPSRSGSSATAARRNLRPTAGASAAARTRSYAQQQASERGQLNQSVTKWQEWEQHATDLGYDWIIERDMEAFRQALSDEPSSNNNNNNSNDDQPEKIIAASDWAPVKEARRRRGGGTGAKPKKRNDVVREGWAYHISRWPLLGLIFFIIFLEFVAYLLVRQAVNTIEFFAGWRGERGRLRHALRNAKTYEEWKRVALELDALLGLNSWKQSAPNAYYDAPLVRRVLKALRDFRAKDDVEGVCAVLHACVRNNFAGVESFRLYSESYYGTKNLVQEYLDEVSSSLEYVRNASTDDLPADEKADFFRSIAKNLGASALCLSGGASFGYYHFGVVRALLDQNLLPRVITGTSAGAIVGAICCTRTDAELRELLQPSLADRISACEEPFRVWAARAWRTGARFDTVQWARKASFFTMGSMTFKEAYERTGRIFNVSVIPYDTHSPTKLLNYITAPDIVIYTAVIASAAVPWIINPVVLLRKNKDGTLSAAEFQGRHKDGSLRVDIPLHALHLLYNVNFSIVSQVNPHVHLFNYAPRGSPGRPVSHRKGRGWRGGFWLSAAEQYWKIEMLKWFRVIRDLELLPEFGGQNWSTVFLQKFEGSVTIWPKSRLKDWTRLLTDPDRDELARMIRVGQGVTWPKIKMVENRLKIERQIDLGRNEVRQLLDSDGATSDRAEPAKSGLATPALLSASRRSSSDRLFRLPNEQTSTMQDEDDDEVPSRSLSRADSPSTPAQRRKAILDRLGLQGVGSRGASGEQLSGNGNGRSGSGEGEGERWTDGGESDWTSGGEGGGSVTGMTSSEKGDAIPRNLRRRIRRASMSDFGSALPRRDPMSSDDEAYH</sequence>
<feature type="active site" description="Nucleophile" evidence="5">
    <location>
        <position position="358"/>
    </location>
</feature>
<accession>A0A2S5BIC5</accession>
<evidence type="ECO:0000256" key="2">
    <source>
        <dbReference type="ARBA" id="ARBA00022801"/>
    </source>
</evidence>
<feature type="region of interest" description="Disordered" evidence="7">
    <location>
        <begin position="86"/>
        <end position="109"/>
    </location>
</feature>
<dbReference type="EMBL" id="PJQD01000004">
    <property type="protein sequence ID" value="POY76522.1"/>
    <property type="molecule type" value="Genomic_DNA"/>
</dbReference>
<comment type="subcellular location">
    <subcellularLocation>
        <location evidence="6">Membrane</location>
        <topology evidence="6">Single-pass membrane protein</topology>
    </subcellularLocation>
</comment>
<dbReference type="Proteomes" id="UP000237144">
    <property type="component" value="Unassembled WGS sequence"/>
</dbReference>
<dbReference type="EC" id="3.1.1.-" evidence="6"/>
<gene>
    <name evidence="9" type="ORF">BMF94_0363</name>
</gene>
<dbReference type="PANTHER" id="PTHR14226">
    <property type="entry name" value="NEUROPATHY TARGET ESTERASE/SWISS CHEESE D.MELANOGASTER"/>
    <property type="match status" value="1"/>
</dbReference>
<organism evidence="9 10">
    <name type="scientific">Rhodotorula taiwanensis</name>
    <dbReference type="NCBI Taxonomy" id="741276"/>
    <lineage>
        <taxon>Eukaryota</taxon>
        <taxon>Fungi</taxon>
        <taxon>Dikarya</taxon>
        <taxon>Basidiomycota</taxon>
        <taxon>Pucciniomycotina</taxon>
        <taxon>Microbotryomycetes</taxon>
        <taxon>Sporidiobolales</taxon>
        <taxon>Sporidiobolaceae</taxon>
        <taxon>Rhodotorula</taxon>
    </lineage>
</organism>
<keyword evidence="2 5" id="KW-0378">Hydrolase</keyword>
<dbReference type="InterPro" id="IPR021771">
    <property type="entry name" value="Triacylglycerol_lipase_N"/>
</dbReference>
<dbReference type="STRING" id="741276.A0A2S5BIC5"/>
<feature type="active site" description="Proton acceptor" evidence="5">
    <location>
        <position position="503"/>
    </location>
</feature>
<dbReference type="Pfam" id="PF11815">
    <property type="entry name" value="DUF3336"/>
    <property type="match status" value="1"/>
</dbReference>
<evidence type="ECO:0000313" key="10">
    <source>
        <dbReference type="Proteomes" id="UP000237144"/>
    </source>
</evidence>
<dbReference type="PROSITE" id="PS51635">
    <property type="entry name" value="PNPLA"/>
    <property type="match status" value="1"/>
</dbReference>
<dbReference type="InterPro" id="IPR002641">
    <property type="entry name" value="PNPLA_dom"/>
</dbReference>
<name>A0A2S5BIC5_9BASI</name>
<dbReference type="AlphaFoldDB" id="A0A2S5BIC5"/>
<evidence type="ECO:0000256" key="3">
    <source>
        <dbReference type="ARBA" id="ARBA00022963"/>
    </source>
</evidence>
<evidence type="ECO:0000313" key="9">
    <source>
        <dbReference type="EMBL" id="POY76522.1"/>
    </source>
</evidence>
<evidence type="ECO:0000259" key="8">
    <source>
        <dbReference type="PROSITE" id="PS51635"/>
    </source>
</evidence>
<reference evidence="9 10" key="1">
    <citation type="journal article" date="2018" name="Front. Microbiol.">
        <title>Prospects for Fungal Bioremediation of Acidic Radioactive Waste Sites: Characterization and Genome Sequence of Rhodotorula taiwanensis MD1149.</title>
        <authorList>
            <person name="Tkavc R."/>
            <person name="Matrosova V.Y."/>
            <person name="Grichenko O.E."/>
            <person name="Gostincar C."/>
            <person name="Volpe R.P."/>
            <person name="Klimenkova P."/>
            <person name="Gaidamakova E.K."/>
            <person name="Zhou C.E."/>
            <person name="Stewart B.J."/>
            <person name="Lyman M.G."/>
            <person name="Malfatti S.A."/>
            <person name="Rubinfeld B."/>
            <person name="Courtot M."/>
            <person name="Singh J."/>
            <person name="Dalgard C.L."/>
            <person name="Hamilton T."/>
            <person name="Frey K.G."/>
            <person name="Gunde-Cimerman N."/>
            <person name="Dugan L."/>
            <person name="Daly M.J."/>
        </authorList>
    </citation>
    <scope>NUCLEOTIDE SEQUENCE [LARGE SCALE GENOMIC DNA]</scope>
    <source>
        <strain evidence="9 10">MD1149</strain>
    </source>
</reference>
<comment type="similarity">
    <text evidence="1 6">Belongs to the PLPL family.</text>
</comment>
<feature type="domain" description="PNPLA" evidence="8">
    <location>
        <begin position="325"/>
        <end position="516"/>
    </location>
</feature>
<comment type="caution">
    <text evidence="9">The sequence shown here is derived from an EMBL/GenBank/DDBJ whole genome shotgun (WGS) entry which is preliminary data.</text>
</comment>
<feature type="compositionally biased region" description="Basic and acidic residues" evidence="7">
    <location>
        <begin position="830"/>
        <end position="843"/>
    </location>
</feature>
<feature type="region of interest" description="Disordered" evidence="7">
    <location>
        <begin position="671"/>
        <end position="843"/>
    </location>
</feature>
<keyword evidence="6" id="KW-0472">Membrane</keyword>
<feature type="compositionally biased region" description="Low complexity" evidence="7">
    <location>
        <begin position="12"/>
        <end position="46"/>
    </location>
</feature>
<keyword evidence="6" id="KW-0812">Transmembrane</keyword>
<evidence type="ECO:0000256" key="5">
    <source>
        <dbReference type="PROSITE-ProRule" id="PRU01161"/>
    </source>
</evidence>
<comment type="function">
    <text evidence="6">Lipid hydrolase.</text>
</comment>